<evidence type="ECO:0000256" key="1">
    <source>
        <dbReference type="SAM" id="MobiDB-lite"/>
    </source>
</evidence>
<dbReference type="Proteomes" id="UP000199069">
    <property type="component" value="Unassembled WGS sequence"/>
</dbReference>
<evidence type="ECO:0000313" key="4">
    <source>
        <dbReference type="EMBL" id="PRQ70219.1"/>
    </source>
</evidence>
<dbReference type="EMBL" id="LCTV02000016">
    <property type="protein sequence ID" value="PRQ70219.1"/>
    <property type="molecule type" value="Genomic_DNA"/>
</dbReference>
<dbReference type="OrthoDB" id="2529878at2759"/>
<name>A0A0K3CR76_RHOTO</name>
<feature type="region of interest" description="Disordered" evidence="1">
    <location>
        <begin position="209"/>
        <end position="260"/>
    </location>
</feature>
<evidence type="ECO:0000313" key="5">
    <source>
        <dbReference type="Proteomes" id="UP000199069"/>
    </source>
</evidence>
<dbReference type="SUPFAM" id="SSF57959">
    <property type="entry name" value="Leucine zipper domain"/>
    <property type="match status" value="1"/>
</dbReference>
<dbReference type="GO" id="GO:0003700">
    <property type="term" value="F:DNA-binding transcription factor activity"/>
    <property type="evidence" value="ECO:0007669"/>
    <property type="project" value="InterPro"/>
</dbReference>
<feature type="compositionally biased region" description="Basic and acidic residues" evidence="1">
    <location>
        <begin position="473"/>
        <end position="484"/>
    </location>
</feature>
<dbReference type="Gene3D" id="3.30.160.60">
    <property type="entry name" value="Classic Zinc Finger"/>
    <property type="match status" value="1"/>
</dbReference>
<dbReference type="InterPro" id="IPR004827">
    <property type="entry name" value="bZIP"/>
</dbReference>
<feature type="compositionally biased region" description="Acidic residues" evidence="1">
    <location>
        <begin position="399"/>
        <end position="411"/>
    </location>
</feature>
<reference evidence="4 6" key="2">
    <citation type="journal article" date="2018" name="Elife">
        <title>Functional genomics of lipid metabolism in the oleaginous yeast Rhodosporidium toruloides.</title>
        <authorList>
            <person name="Coradetti S.T."/>
            <person name="Pinel D."/>
            <person name="Geiselman G."/>
            <person name="Ito M."/>
            <person name="Mondo S."/>
            <person name="Reilly M.C."/>
            <person name="Cheng Y.F."/>
            <person name="Bauer S."/>
            <person name="Grigoriev I."/>
            <person name="Gladden J.M."/>
            <person name="Simmons B.A."/>
            <person name="Brem R."/>
            <person name="Arkin A.P."/>
            <person name="Skerker J.M."/>
        </authorList>
    </citation>
    <scope>NUCLEOTIDE SEQUENCE [LARGE SCALE GENOMIC DNA]</scope>
    <source>
        <strain evidence="4 6">NBRC 0880</strain>
    </source>
</reference>
<dbReference type="PROSITE" id="PS50217">
    <property type="entry name" value="BZIP"/>
    <property type="match status" value="1"/>
</dbReference>
<reference evidence="3 5" key="1">
    <citation type="submission" date="2015-07" db="EMBL/GenBank/DDBJ databases">
        <authorList>
            <person name="Cajimat M.N.B."/>
            <person name="Milazzo M.L."/>
            <person name="Fulhorst C.F."/>
        </authorList>
    </citation>
    <scope>NUCLEOTIDE SEQUENCE [LARGE SCALE GENOMIC DNA]</scope>
    <source>
        <strain evidence="3">Single colony</strain>
    </source>
</reference>
<feature type="compositionally biased region" description="Low complexity" evidence="1">
    <location>
        <begin position="213"/>
        <end position="224"/>
    </location>
</feature>
<accession>A0A0K3CR76</accession>
<keyword evidence="5" id="KW-1185">Reference proteome</keyword>
<evidence type="ECO:0000259" key="2">
    <source>
        <dbReference type="PROSITE" id="PS50217"/>
    </source>
</evidence>
<feature type="compositionally biased region" description="Polar residues" evidence="1">
    <location>
        <begin position="95"/>
        <end position="105"/>
    </location>
</feature>
<dbReference type="EMBL" id="CWKI01000016">
    <property type="protein sequence ID" value="CTR11207.1"/>
    <property type="molecule type" value="Genomic_DNA"/>
</dbReference>
<dbReference type="Proteomes" id="UP000239560">
    <property type="component" value="Unassembled WGS sequence"/>
</dbReference>
<feature type="region of interest" description="Disordered" evidence="1">
    <location>
        <begin position="95"/>
        <end position="122"/>
    </location>
</feature>
<dbReference type="STRING" id="5286.A0A0K3CR76"/>
<dbReference type="AlphaFoldDB" id="A0A0K3CR76"/>
<sequence length="580" mass="62705">MEFFRNWPTVVEGVLPEKAFEGWKLFVGGASDSSEYSDDSEPWRSSVVRWSGDARARYWPSSLAHQGGTTKSGCAPSTASGSRAFRWTCESQTRGRGNRCQQLPTRQCERESPSTARTAETPRAAADSLAELDALVASSQQWDTCAASECCALLSPFYPFSIDALARGDLVDISIPPPPSRSSKETDLLATADGLNEFLAEDLFNFGTDNSAVQVPPQQQSSTPNPGPPLIPLDTRPKPTAAPSLGQPLSFPDINSSTSFSEPQARAFQLDASLQSPLFDNSPYGGSELDGFNFVAPDFSPAWSDASPQLFEGNASPELGLLDLSFANASLFGGAGSSSVAPPVANPPTPVYSPVIPATQLEDIQVSPPTMLPPPLASAPTSTPLVLPALPAPIAAEESTPEDAEVEDDSHDGDYNPRSSSAGPTRTVPRRSTTSTYATRDRTRKATSPLPTKLPGVGVQRIALDAPIQKRKYTVDSRTSEKKVPKSLQRRIERARKRGEEVPTEEEAAAEAARRREQNTRAARESRAKKAQAFEDLKARVGELEEALEERDEEIRELKRRLGECEAGDAGTRKRVKYEE</sequence>
<evidence type="ECO:0000313" key="3">
    <source>
        <dbReference type="EMBL" id="CTR11207.1"/>
    </source>
</evidence>
<feature type="compositionally biased region" description="Low complexity" evidence="1">
    <location>
        <begin position="424"/>
        <end position="436"/>
    </location>
</feature>
<gene>
    <name evidence="3" type="primary">FGENESH: predicted gene_16.94</name>
    <name evidence="4" type="ORF">AAT19DRAFT_11451</name>
    <name evidence="3" type="ORF">BN2166_0070680</name>
</gene>
<feature type="compositionally biased region" description="Basic and acidic residues" evidence="1">
    <location>
        <begin position="512"/>
        <end position="531"/>
    </location>
</feature>
<protein>
    <submittedName>
        <fullName evidence="3 4">Proteophosphoglycan ppg4</fullName>
    </submittedName>
</protein>
<evidence type="ECO:0000313" key="6">
    <source>
        <dbReference type="Proteomes" id="UP000239560"/>
    </source>
</evidence>
<feature type="domain" description="BZIP" evidence="2">
    <location>
        <begin position="509"/>
        <end position="562"/>
    </location>
</feature>
<organism evidence="3 5">
    <name type="scientific">Rhodotorula toruloides</name>
    <name type="common">Yeast</name>
    <name type="synonym">Rhodosporidium toruloides</name>
    <dbReference type="NCBI Taxonomy" id="5286"/>
    <lineage>
        <taxon>Eukaryota</taxon>
        <taxon>Fungi</taxon>
        <taxon>Dikarya</taxon>
        <taxon>Basidiomycota</taxon>
        <taxon>Pucciniomycotina</taxon>
        <taxon>Microbotryomycetes</taxon>
        <taxon>Sporidiobolales</taxon>
        <taxon>Sporidiobolaceae</taxon>
        <taxon>Rhodotorula</taxon>
    </lineage>
</organism>
<dbReference type="InterPro" id="IPR046347">
    <property type="entry name" value="bZIP_sf"/>
</dbReference>
<feature type="region of interest" description="Disordered" evidence="1">
    <location>
        <begin position="397"/>
        <end position="531"/>
    </location>
</feature>
<proteinExistence type="predicted"/>
<dbReference type="PROSITE" id="PS00036">
    <property type="entry name" value="BZIP_BASIC"/>
    <property type="match status" value="1"/>
</dbReference>